<comment type="caution">
    <text evidence="1">The sequence shown here is derived from an EMBL/GenBank/DDBJ whole genome shotgun (WGS) entry which is preliminary data.</text>
</comment>
<protein>
    <submittedName>
        <fullName evidence="1">Type I-E CRISPR-associated protein Cse1/CasA</fullName>
    </submittedName>
</protein>
<evidence type="ECO:0000313" key="2">
    <source>
        <dbReference type="Proteomes" id="UP001221217"/>
    </source>
</evidence>
<name>A0AAJ1IE05_9SPIO</name>
<reference evidence="1 2" key="1">
    <citation type="submission" date="2022-12" db="EMBL/GenBank/DDBJ databases">
        <title>Metagenome assembled genome from gulf of manar.</title>
        <authorList>
            <person name="Kohli P."/>
            <person name="Pk S."/>
            <person name="Venkata Ramana C."/>
            <person name="Sasikala C."/>
        </authorList>
    </citation>
    <scope>NUCLEOTIDE SEQUENCE [LARGE SCALE GENOMIC DNA]</scope>
    <source>
        <strain evidence="1">JB008</strain>
    </source>
</reference>
<evidence type="ECO:0000313" key="1">
    <source>
        <dbReference type="EMBL" id="MDC7227593.1"/>
    </source>
</evidence>
<dbReference type="NCBIfam" id="TIGR02547">
    <property type="entry name" value="casA_cse1"/>
    <property type="match status" value="1"/>
</dbReference>
<gene>
    <name evidence="1" type="primary">casA</name>
    <name evidence="1" type="ORF">PQJ61_12580</name>
</gene>
<dbReference type="EMBL" id="JAQQAL010000028">
    <property type="protein sequence ID" value="MDC7227593.1"/>
    <property type="molecule type" value="Genomic_DNA"/>
</dbReference>
<accession>A0AAJ1IE05</accession>
<dbReference type="InterPro" id="IPR013381">
    <property type="entry name" value="CRISPR-assoc_prot_Cse1"/>
</dbReference>
<sequence length="506" mass="56739">MNLLTDDFLSARRESDGEHVWIGLKEIICTNNDYSFMYPRDDLELGALCLCISIVQCLWPPENLNELKNRIRKPMNFEEYEEGIQNYIDWFNLEDEKYPFMQVKGVKASNSTPLDKLLPGLTGGTNCTFVNEPKQAVSLCSGCAAIALFNDASSAPGFGGGFKAGLRGSAPITTLIQGGCLRETIWMNVLSMDIGGDSFFNKKLNSLPTWVDPIKEKTQFSAAGIGLMRGIFWQPAHIELNGQVHGTTCSCCGRKVDSVFKNFNKAKFNYTVTDIWTHPHSPRYLSLKGSEIVQRFASFTTSAPSWTHLNRFVVQEEVSKNNKEGQEPALVIVQAKKLLGRKSNLIILIIGGYQNNQATILDRRHEVMTFRTFERSVLSEIVGCGLKFKSALRGALYVFSQGMKESGSSGKIKGNGTLIYQTGDEFFYKRTQAVVEDALVSIDSENLTLIDEYKKTLCWIGEAIFEELTAPYLHDPQLVHTLAVARRTWWKKVRDIMPIEKEGENG</sequence>
<dbReference type="Proteomes" id="UP001221217">
    <property type="component" value="Unassembled WGS sequence"/>
</dbReference>
<proteinExistence type="predicted"/>
<dbReference type="Pfam" id="PF09481">
    <property type="entry name" value="CRISPR_Cse1"/>
    <property type="match status" value="1"/>
</dbReference>
<dbReference type="AlphaFoldDB" id="A0AAJ1IE05"/>
<organism evidence="1 2">
    <name type="scientific">Candidatus Thalassospirochaeta sargassi</name>
    <dbReference type="NCBI Taxonomy" id="3119039"/>
    <lineage>
        <taxon>Bacteria</taxon>
        <taxon>Pseudomonadati</taxon>
        <taxon>Spirochaetota</taxon>
        <taxon>Spirochaetia</taxon>
        <taxon>Spirochaetales</taxon>
        <taxon>Spirochaetaceae</taxon>
        <taxon>Candidatus Thalassospirochaeta</taxon>
    </lineage>
</organism>